<dbReference type="EMBL" id="JAUEPT010000042">
    <property type="protein sequence ID" value="KAK0438637.1"/>
    <property type="molecule type" value="Genomic_DNA"/>
</dbReference>
<dbReference type="Gene3D" id="3.40.50.720">
    <property type="entry name" value="NAD(P)-binding Rossmann-like Domain"/>
    <property type="match status" value="1"/>
</dbReference>
<comment type="caution">
    <text evidence="1">The sequence shown here is derived from an EMBL/GenBank/DDBJ whole genome shotgun (WGS) entry which is preliminary data.</text>
</comment>
<evidence type="ECO:0000313" key="1">
    <source>
        <dbReference type="EMBL" id="KAK0438637.1"/>
    </source>
</evidence>
<organism evidence="1 2">
    <name type="scientific">Armillaria borealis</name>
    <dbReference type="NCBI Taxonomy" id="47425"/>
    <lineage>
        <taxon>Eukaryota</taxon>
        <taxon>Fungi</taxon>
        <taxon>Dikarya</taxon>
        <taxon>Basidiomycota</taxon>
        <taxon>Agaricomycotina</taxon>
        <taxon>Agaricomycetes</taxon>
        <taxon>Agaricomycetidae</taxon>
        <taxon>Agaricales</taxon>
        <taxon>Marasmiineae</taxon>
        <taxon>Physalacriaceae</taxon>
        <taxon>Armillaria</taxon>
    </lineage>
</organism>
<keyword evidence="2" id="KW-1185">Reference proteome</keyword>
<dbReference type="AlphaFoldDB" id="A0AA39J9H5"/>
<gene>
    <name evidence="1" type="ORF">EV421DRAFT_1738391</name>
</gene>
<evidence type="ECO:0008006" key="3">
    <source>
        <dbReference type="Google" id="ProtNLM"/>
    </source>
</evidence>
<sequence>MSGFGLKVLNKRLKFQWHYLVGALVRVSLTLTGETLSVSVWCGGPLEVIASCDNDEKVALALRLGAGHAFNYRTSHTSEELRRHGTIDIYFDNMGGPILEAVPLKTLIVMPVSLFVEWSR</sequence>
<evidence type="ECO:0000313" key="2">
    <source>
        <dbReference type="Proteomes" id="UP001175226"/>
    </source>
</evidence>
<dbReference type="InterPro" id="IPR036291">
    <property type="entry name" value="NAD(P)-bd_dom_sf"/>
</dbReference>
<accession>A0AA39J9H5</accession>
<dbReference type="Proteomes" id="UP001175226">
    <property type="component" value="Unassembled WGS sequence"/>
</dbReference>
<dbReference type="SUPFAM" id="SSF51735">
    <property type="entry name" value="NAD(P)-binding Rossmann-fold domains"/>
    <property type="match status" value="1"/>
</dbReference>
<reference evidence="1" key="1">
    <citation type="submission" date="2023-06" db="EMBL/GenBank/DDBJ databases">
        <authorList>
            <consortium name="Lawrence Berkeley National Laboratory"/>
            <person name="Ahrendt S."/>
            <person name="Sahu N."/>
            <person name="Indic B."/>
            <person name="Wong-Bajracharya J."/>
            <person name="Merenyi Z."/>
            <person name="Ke H.-M."/>
            <person name="Monk M."/>
            <person name="Kocsube S."/>
            <person name="Drula E."/>
            <person name="Lipzen A."/>
            <person name="Balint B."/>
            <person name="Henrissat B."/>
            <person name="Andreopoulos B."/>
            <person name="Martin F.M."/>
            <person name="Harder C.B."/>
            <person name="Rigling D."/>
            <person name="Ford K.L."/>
            <person name="Foster G.D."/>
            <person name="Pangilinan J."/>
            <person name="Papanicolaou A."/>
            <person name="Barry K."/>
            <person name="LaButti K."/>
            <person name="Viragh M."/>
            <person name="Koriabine M."/>
            <person name="Yan M."/>
            <person name="Riley R."/>
            <person name="Champramary S."/>
            <person name="Plett K.L."/>
            <person name="Tsai I.J."/>
            <person name="Slot J."/>
            <person name="Sipos G."/>
            <person name="Plett J."/>
            <person name="Nagy L.G."/>
            <person name="Grigoriev I.V."/>
        </authorList>
    </citation>
    <scope>NUCLEOTIDE SEQUENCE</scope>
    <source>
        <strain evidence="1">FPL87.14</strain>
    </source>
</reference>
<name>A0AA39J9H5_9AGAR</name>
<protein>
    <recommendedName>
        <fullName evidence="3">Alcohol dehydrogenase-like C-terminal domain-containing protein</fullName>
    </recommendedName>
</protein>
<proteinExistence type="predicted"/>